<dbReference type="AlphaFoldDB" id="A0A804LAX3"/>
<keyword evidence="3" id="KW-1185">Reference proteome</keyword>
<dbReference type="EMBL" id="HG996475">
    <property type="protein sequence ID" value="CAG1865397.1"/>
    <property type="molecule type" value="Genomic_DNA"/>
</dbReference>
<reference evidence="2" key="2">
    <citation type="submission" date="2021-05" db="UniProtKB">
        <authorList>
            <consortium name="EnsemblPlants"/>
        </authorList>
    </citation>
    <scope>IDENTIFICATION</scope>
    <source>
        <strain evidence="2">subsp. malaccensis</strain>
    </source>
</reference>
<dbReference type="Proteomes" id="UP000012960">
    <property type="component" value="Unplaced"/>
</dbReference>
<evidence type="ECO:0000313" key="3">
    <source>
        <dbReference type="Proteomes" id="UP000012960"/>
    </source>
</evidence>
<organism evidence="2 3">
    <name type="scientific">Musa acuminata subsp. malaccensis</name>
    <name type="common">Wild banana</name>
    <name type="synonym">Musa malaccensis</name>
    <dbReference type="NCBI Taxonomy" id="214687"/>
    <lineage>
        <taxon>Eukaryota</taxon>
        <taxon>Viridiplantae</taxon>
        <taxon>Streptophyta</taxon>
        <taxon>Embryophyta</taxon>
        <taxon>Tracheophyta</taxon>
        <taxon>Spermatophyta</taxon>
        <taxon>Magnoliopsida</taxon>
        <taxon>Liliopsida</taxon>
        <taxon>Zingiberales</taxon>
        <taxon>Musaceae</taxon>
        <taxon>Musa</taxon>
    </lineage>
</organism>
<name>A0A804LAX3_MUSAM</name>
<dbReference type="EnsemblPlants" id="Ma11_t22840.1">
    <property type="protein sequence ID" value="Ma11_p22840.1"/>
    <property type="gene ID" value="Ma11_g22840"/>
</dbReference>
<reference evidence="1" key="1">
    <citation type="submission" date="2021-03" db="EMBL/GenBank/DDBJ databases">
        <authorList>
            <consortium name="Genoscope - CEA"/>
            <person name="William W."/>
        </authorList>
    </citation>
    <scope>NUCLEOTIDE SEQUENCE</scope>
    <source>
        <strain evidence="1">Doubled-haploid Pahang</strain>
    </source>
</reference>
<sequence length="57" mass="6468">MFIMHVNSTKEEEEEEDDDGTILSTIVSLLLACVRHAKHLLVGERVGVDCVRSQREE</sequence>
<evidence type="ECO:0000313" key="2">
    <source>
        <dbReference type="EnsemblPlants" id="Ma11_p22840.1"/>
    </source>
</evidence>
<evidence type="ECO:0000313" key="1">
    <source>
        <dbReference type="EMBL" id="CAG1865397.1"/>
    </source>
</evidence>
<dbReference type="InParanoid" id="A0A804LAX3"/>
<dbReference type="Gramene" id="Ma11_t22840.1">
    <property type="protein sequence ID" value="Ma11_p22840.1"/>
    <property type="gene ID" value="Ma11_g22840"/>
</dbReference>
<gene>
    <name evidence="1" type="ORF">GSMUA_02310.1</name>
</gene>
<proteinExistence type="predicted"/>
<accession>A0A804LAX3</accession>
<protein>
    <submittedName>
        <fullName evidence="1">(wild Malaysian banana) hypothetical protein</fullName>
    </submittedName>
</protein>